<dbReference type="AlphaFoldDB" id="A0A4C1XTK4"/>
<keyword evidence="2" id="KW-1185">Reference proteome</keyword>
<proteinExistence type="predicted"/>
<name>A0A4C1XTK4_EUMVA</name>
<evidence type="ECO:0000313" key="2">
    <source>
        <dbReference type="Proteomes" id="UP000299102"/>
    </source>
</evidence>
<comment type="caution">
    <text evidence="1">The sequence shown here is derived from an EMBL/GenBank/DDBJ whole genome shotgun (WGS) entry which is preliminary data.</text>
</comment>
<sequence>MSKTFANLTLRPQAAFSPQKSRTMTVKGRLQRVPTIMLERESVTAVTYMKVLGLGVDNSFSFGQHAKDIGEKALNCYGNSPECLRPHGGSNIRAGFHVIRCALLTAQRPALVLMTKAYRSISTDALPVLAGVLPADLEVIKCGKVETHKHESTAREMSALKESCVKCVLPYRTDGLERRKSENCILSFRTSGNALTDYIVPDYIVSQMLTGHRCFRKRLYDMRLNKGEGFRL</sequence>
<evidence type="ECO:0000313" key="1">
    <source>
        <dbReference type="EMBL" id="GBP65884.1"/>
    </source>
</evidence>
<dbReference type="Proteomes" id="UP000299102">
    <property type="component" value="Unassembled WGS sequence"/>
</dbReference>
<organism evidence="1 2">
    <name type="scientific">Eumeta variegata</name>
    <name type="common">Bagworm moth</name>
    <name type="synonym">Eumeta japonica</name>
    <dbReference type="NCBI Taxonomy" id="151549"/>
    <lineage>
        <taxon>Eukaryota</taxon>
        <taxon>Metazoa</taxon>
        <taxon>Ecdysozoa</taxon>
        <taxon>Arthropoda</taxon>
        <taxon>Hexapoda</taxon>
        <taxon>Insecta</taxon>
        <taxon>Pterygota</taxon>
        <taxon>Neoptera</taxon>
        <taxon>Endopterygota</taxon>
        <taxon>Lepidoptera</taxon>
        <taxon>Glossata</taxon>
        <taxon>Ditrysia</taxon>
        <taxon>Tineoidea</taxon>
        <taxon>Psychidae</taxon>
        <taxon>Oiketicinae</taxon>
        <taxon>Eumeta</taxon>
    </lineage>
</organism>
<protein>
    <submittedName>
        <fullName evidence="1">Uncharacterized protein</fullName>
    </submittedName>
</protein>
<dbReference type="OrthoDB" id="7382669at2759"/>
<accession>A0A4C1XTK4</accession>
<dbReference type="EMBL" id="BGZK01000941">
    <property type="protein sequence ID" value="GBP65884.1"/>
    <property type="molecule type" value="Genomic_DNA"/>
</dbReference>
<reference evidence="1 2" key="1">
    <citation type="journal article" date="2019" name="Commun. Biol.">
        <title>The bagworm genome reveals a unique fibroin gene that provides high tensile strength.</title>
        <authorList>
            <person name="Kono N."/>
            <person name="Nakamura H."/>
            <person name="Ohtoshi R."/>
            <person name="Tomita M."/>
            <person name="Numata K."/>
            <person name="Arakawa K."/>
        </authorList>
    </citation>
    <scope>NUCLEOTIDE SEQUENCE [LARGE SCALE GENOMIC DNA]</scope>
</reference>
<gene>
    <name evidence="1" type="ORF">EVAR_85152_1</name>
</gene>